<evidence type="ECO:0000256" key="1">
    <source>
        <dbReference type="SAM" id="Phobius"/>
    </source>
</evidence>
<dbReference type="SMART" id="SM00458">
    <property type="entry name" value="RICIN"/>
    <property type="match status" value="2"/>
</dbReference>
<protein>
    <recommendedName>
        <fullName evidence="2">Ricin B lectin domain-containing protein</fullName>
    </recommendedName>
</protein>
<dbReference type="InterPro" id="IPR035992">
    <property type="entry name" value="Ricin_B-like_lectins"/>
</dbReference>
<dbReference type="Gene3D" id="3.60.10.10">
    <property type="entry name" value="Endonuclease/exonuclease/phosphatase"/>
    <property type="match status" value="1"/>
</dbReference>
<dbReference type="InterPro" id="IPR000772">
    <property type="entry name" value="Ricin_B_lectin"/>
</dbReference>
<dbReference type="SUPFAM" id="SSF50370">
    <property type="entry name" value="Ricin B-like lectins"/>
    <property type="match status" value="2"/>
</dbReference>
<dbReference type="PROSITE" id="PS50231">
    <property type="entry name" value="RICIN_B_LECTIN"/>
    <property type="match status" value="2"/>
</dbReference>
<dbReference type="Proteomes" id="UP000656042">
    <property type="component" value="Unassembled WGS sequence"/>
</dbReference>
<dbReference type="Pfam" id="PF00652">
    <property type="entry name" value="Ricin_B_lectin"/>
    <property type="match status" value="2"/>
</dbReference>
<evidence type="ECO:0000313" key="4">
    <source>
        <dbReference type="Proteomes" id="UP000656042"/>
    </source>
</evidence>
<evidence type="ECO:0000313" key="3">
    <source>
        <dbReference type="EMBL" id="GGL08817.1"/>
    </source>
</evidence>
<feature type="transmembrane region" description="Helical" evidence="1">
    <location>
        <begin position="12"/>
        <end position="32"/>
    </location>
</feature>
<feature type="domain" description="Ricin B lectin" evidence="2">
    <location>
        <begin position="302"/>
        <end position="445"/>
    </location>
</feature>
<dbReference type="CDD" id="cd00161">
    <property type="entry name" value="beta-trefoil_Ricin-like"/>
    <property type="match status" value="2"/>
</dbReference>
<accession>A0A8J3C3A4</accession>
<organism evidence="3 4">
    <name type="scientific">Mangrovihabitans endophyticus</name>
    <dbReference type="NCBI Taxonomy" id="1751298"/>
    <lineage>
        <taxon>Bacteria</taxon>
        <taxon>Bacillati</taxon>
        <taxon>Actinomycetota</taxon>
        <taxon>Actinomycetes</taxon>
        <taxon>Micromonosporales</taxon>
        <taxon>Micromonosporaceae</taxon>
        <taxon>Mangrovihabitans</taxon>
    </lineage>
</organism>
<feature type="domain" description="Ricin B lectin" evidence="2">
    <location>
        <begin position="467"/>
        <end position="611"/>
    </location>
</feature>
<reference evidence="3" key="1">
    <citation type="journal article" date="2014" name="Int. J. Syst. Evol. Microbiol.">
        <title>Complete genome sequence of Corynebacterium casei LMG S-19264T (=DSM 44701T), isolated from a smear-ripened cheese.</title>
        <authorList>
            <consortium name="US DOE Joint Genome Institute (JGI-PGF)"/>
            <person name="Walter F."/>
            <person name="Albersmeier A."/>
            <person name="Kalinowski J."/>
            <person name="Ruckert C."/>
        </authorList>
    </citation>
    <scope>NUCLEOTIDE SEQUENCE</scope>
    <source>
        <strain evidence="3">CGMCC 4.7299</strain>
    </source>
</reference>
<sequence>MQISRTGRWGRWFPLALVAALAVSFAGVVVVVTDQPAQAALRGRRVITYNLQGSRSGRDNKWTTTIGRYYADADVVAVQEAGPDSPALAYGTRLTRYQGRQLANGGAGLPQVGHANEVAYTRWRTGRNRNSAHVYFLQTDPRGGRYVGGRNNLAIVTHEPAVAVAAVANRRTRTHRNARATLGVLLNDGNWYFNVHATGAADDGRGLLRDIAAFVRGRNRGEHWVALGDYNQEPDQLQTPAGARIYNTGRATHQAGRELDYAVNSTDEGPLPTRRLPGATADHYGAFIGTVQLPEPPVEVFSSLQAIESMDAGGVLDAKEHGTSNGTPIVSYKRTGKDNQSWLVQQFSDMSMTFRGQESGRCIDITNSDRNPGPGRSLSLWKCTGKASQRWRPIYLDEHGEYELRSQLRPDLCMNVRGEQHDPTDAKRLILYKCENTRNERWIFTPAYKPSTATVLPTPPYRWMDQESMSLETLNSGAVMDVLGERTGNNSAVGVYHRTGGTNQGWDLGWRWSAKFGGLIVTLSGLGSHRCLDVPGGARVVSGMILVIHNCSSETSQTWLVIQEDNETVNLLNAQNPNLCLDVAGKPTTPNRGRLIVFHCNGQANQSWIFTPLDPD</sequence>
<dbReference type="InterPro" id="IPR036691">
    <property type="entry name" value="Endo/exonu/phosph_ase_sf"/>
</dbReference>
<gene>
    <name evidence="3" type="ORF">GCM10012284_49320</name>
</gene>
<evidence type="ECO:0000259" key="2">
    <source>
        <dbReference type="SMART" id="SM00458"/>
    </source>
</evidence>
<keyword evidence="1" id="KW-0472">Membrane</keyword>
<dbReference type="SUPFAM" id="SSF56219">
    <property type="entry name" value="DNase I-like"/>
    <property type="match status" value="1"/>
</dbReference>
<dbReference type="Gene3D" id="2.80.10.50">
    <property type="match status" value="2"/>
</dbReference>
<dbReference type="AlphaFoldDB" id="A0A8J3C3A4"/>
<name>A0A8J3C3A4_9ACTN</name>
<reference evidence="3" key="2">
    <citation type="submission" date="2020-09" db="EMBL/GenBank/DDBJ databases">
        <authorList>
            <person name="Sun Q."/>
            <person name="Zhou Y."/>
        </authorList>
    </citation>
    <scope>NUCLEOTIDE SEQUENCE</scope>
    <source>
        <strain evidence="3">CGMCC 4.7299</strain>
    </source>
</reference>
<dbReference type="InterPro" id="IPR005135">
    <property type="entry name" value="Endo/exonuclease/phosphatase"/>
</dbReference>
<keyword evidence="4" id="KW-1185">Reference proteome</keyword>
<comment type="caution">
    <text evidence="3">The sequence shown here is derived from an EMBL/GenBank/DDBJ whole genome shotgun (WGS) entry which is preliminary data.</text>
</comment>
<dbReference type="GO" id="GO:0003824">
    <property type="term" value="F:catalytic activity"/>
    <property type="evidence" value="ECO:0007669"/>
    <property type="project" value="InterPro"/>
</dbReference>
<keyword evidence="1" id="KW-0812">Transmembrane</keyword>
<dbReference type="EMBL" id="BMMX01000031">
    <property type="protein sequence ID" value="GGL08817.1"/>
    <property type="molecule type" value="Genomic_DNA"/>
</dbReference>
<dbReference type="Pfam" id="PF03372">
    <property type="entry name" value="Exo_endo_phos"/>
    <property type="match status" value="1"/>
</dbReference>
<proteinExistence type="predicted"/>
<keyword evidence="1" id="KW-1133">Transmembrane helix</keyword>